<organism evidence="4 5">
    <name type="scientific">Hermetia illucens</name>
    <name type="common">Black soldier fly</name>
    <dbReference type="NCBI Taxonomy" id="343691"/>
    <lineage>
        <taxon>Eukaryota</taxon>
        <taxon>Metazoa</taxon>
        <taxon>Ecdysozoa</taxon>
        <taxon>Arthropoda</taxon>
        <taxon>Hexapoda</taxon>
        <taxon>Insecta</taxon>
        <taxon>Pterygota</taxon>
        <taxon>Neoptera</taxon>
        <taxon>Endopterygota</taxon>
        <taxon>Diptera</taxon>
        <taxon>Brachycera</taxon>
        <taxon>Stratiomyomorpha</taxon>
        <taxon>Stratiomyidae</taxon>
        <taxon>Hermetiinae</taxon>
        <taxon>Hermetia</taxon>
    </lineage>
</organism>
<dbReference type="InterPro" id="IPR054537">
    <property type="entry name" value="HECA_N"/>
</dbReference>
<feature type="region of interest" description="Disordered" evidence="1">
    <location>
        <begin position="216"/>
        <end position="264"/>
    </location>
</feature>
<evidence type="ECO:0008006" key="6">
    <source>
        <dbReference type="Google" id="ProtNLM"/>
    </source>
</evidence>
<gene>
    <name evidence="4" type="ORF">HERILL_LOCUS8187</name>
</gene>
<feature type="domain" description="Headcase middle" evidence="3">
    <location>
        <begin position="273"/>
        <end position="471"/>
    </location>
</feature>
<dbReference type="Pfam" id="PF16002">
    <property type="entry name" value="Headcase"/>
    <property type="match status" value="1"/>
</dbReference>
<evidence type="ECO:0000259" key="2">
    <source>
        <dbReference type="Pfam" id="PF15353"/>
    </source>
</evidence>
<dbReference type="InterPro" id="IPR026066">
    <property type="entry name" value="Headcase"/>
</dbReference>
<proteinExistence type="predicted"/>
<name>A0A7R8YU15_HERIL</name>
<feature type="domain" description="Headcase N-terminal" evidence="2">
    <location>
        <begin position="47"/>
        <end position="151"/>
    </location>
</feature>
<dbReference type="PANTHER" id="PTHR13425">
    <property type="entry name" value="HEADCASE PROTEIN"/>
    <property type="match status" value="1"/>
</dbReference>
<feature type="compositionally biased region" description="Polar residues" evidence="1">
    <location>
        <begin position="245"/>
        <end position="256"/>
    </location>
</feature>
<accession>A0A7R8YU15</accession>
<evidence type="ECO:0000313" key="5">
    <source>
        <dbReference type="Proteomes" id="UP000594454"/>
    </source>
</evidence>
<protein>
    <recommendedName>
        <fullName evidence="6">Headcase middle domain-containing protein</fullName>
    </recommendedName>
</protein>
<feature type="region of interest" description="Disordered" evidence="1">
    <location>
        <begin position="156"/>
        <end position="203"/>
    </location>
</feature>
<dbReference type="Pfam" id="PF15353">
    <property type="entry name" value="HECA_N"/>
    <property type="match status" value="1"/>
</dbReference>
<dbReference type="FunCoup" id="A0A7R8YU15">
    <property type="interactions" value="595"/>
</dbReference>
<dbReference type="AlphaFoldDB" id="A0A7R8YU15"/>
<dbReference type="OrthoDB" id="10012848at2759"/>
<dbReference type="Proteomes" id="UP000594454">
    <property type="component" value="Chromosome 3"/>
</dbReference>
<sequence>MDVHNLLGLGSHDHGFDGSPISCASGPTSGSANILSPLARLSENFVRCCVPNGDCLKSSSEYGLINLEDLSDCVRVICNNENCTAGQYMHRECFEAWEQVVLTSLKLTGRGRSWSDRQRAQNLWTKKGYDLVFKACGCKCGRGHLRKDLDWTPPLNNNVFGRLDEEATKKKKKRNRNNQKPTLAISSANAGGYHPKSQVNNNGSIISSMDLRARAGSLSSSNGSTSPPVSGSSEPSLSPIHSGSTGKKQPSPSQHLHQVEQKSKVELYSERVRSTSGCNGIFSRRLDFSSFNLLPATRLNSYQVKMEDEGNHGNDETRLFILSSLAQNQKSRVSCILCEEAMLVFDRYPLVDGTFFLSPKQHAAGCIEVKYDEHTQYLTAVCMGCLDGGANRAVFCRFCGVKWNGSSLVLGTMYSYDIFAAMPCCTERLKCNTCFKLLLHPHQRLNFFSDYSHVVTCPYCTTQDAHFVKPLSYCFTKQLMKSTSIKASALPTTTPNGLSMHYIATSNNLLQQKGTSNGFPQQQVRDIHPEDTVLNAAPLLNSSIESNIINTLIHELSSMKATSNSGGFDLFGDSNISTISNLSNVNLSNKKQPPPMSSLWACSPQSPSSSSSLLTQYHSASSHSNSKESLWGPSNQSSPTANNNLRETFYLANTSSNNSISSQVASNLWESPVAKMSQAVAITDSREAIGSIWQSPIPQAQSSPVSTSASIAGQLCNNSATIGKFGNLWASAKLVTKQPQQQDLIRSHDILSDLWCANGQIDSAANTNCCVPTNKKDSIGSLWGSSTMPMSTTLSTVDAFPNNNINAMNFKLSNDKISNNNTKSHSNINLGLREEEGVLVPTIPVSSATSSSCLALLSDEFTNYLNMIN</sequence>
<evidence type="ECO:0000259" key="3">
    <source>
        <dbReference type="Pfam" id="PF16002"/>
    </source>
</evidence>
<evidence type="ECO:0000256" key="1">
    <source>
        <dbReference type="SAM" id="MobiDB-lite"/>
    </source>
</evidence>
<dbReference type="PANTHER" id="PTHR13425:SF3">
    <property type="entry name" value="HEADCASE PROTEIN HOMOLOG"/>
    <property type="match status" value="1"/>
</dbReference>
<keyword evidence="5" id="KW-1185">Reference proteome</keyword>
<dbReference type="EMBL" id="LR899011">
    <property type="protein sequence ID" value="CAD7085337.1"/>
    <property type="molecule type" value="Genomic_DNA"/>
</dbReference>
<reference evidence="4 5" key="1">
    <citation type="submission" date="2020-11" db="EMBL/GenBank/DDBJ databases">
        <authorList>
            <person name="Wallbank WR R."/>
            <person name="Pardo Diaz C."/>
            <person name="Kozak K."/>
            <person name="Martin S."/>
            <person name="Jiggins C."/>
            <person name="Moest M."/>
            <person name="Warren A I."/>
            <person name="Generalovic N T."/>
            <person name="Byers J.R.P. K."/>
            <person name="Montejo-Kovacevich G."/>
            <person name="Yen C E."/>
        </authorList>
    </citation>
    <scope>NUCLEOTIDE SEQUENCE [LARGE SCALE GENOMIC DNA]</scope>
</reference>
<evidence type="ECO:0000313" key="4">
    <source>
        <dbReference type="EMBL" id="CAD7085337.1"/>
    </source>
</evidence>
<dbReference type="InParanoid" id="A0A7R8YU15"/>
<feature type="compositionally biased region" description="Low complexity" evidence="1">
    <location>
        <begin position="216"/>
        <end position="244"/>
    </location>
</feature>
<dbReference type="InterPro" id="IPR031947">
    <property type="entry name" value="Headcase_mid"/>
</dbReference>